<reference evidence="7 8" key="1">
    <citation type="submission" date="2016-08" db="EMBL/GenBank/DDBJ databases">
        <title>Draft genome sequence of Candidatus Piscirickettsia litoralis, from seawater.</title>
        <authorList>
            <person name="Wan X."/>
            <person name="Lee A.J."/>
            <person name="Hou S."/>
            <person name="Donachie S.P."/>
        </authorList>
    </citation>
    <scope>NUCLEOTIDE SEQUENCE [LARGE SCALE GENOMIC DNA]</scope>
    <source>
        <strain evidence="7 8">Y2</strain>
    </source>
</reference>
<evidence type="ECO:0000256" key="2">
    <source>
        <dbReference type="ARBA" id="ARBA00005722"/>
    </source>
</evidence>
<dbReference type="RefSeq" id="WP_069311791.1">
    <property type="nucleotide sequence ID" value="NZ_MDTU01000001.1"/>
</dbReference>
<evidence type="ECO:0000256" key="6">
    <source>
        <dbReference type="SAM" id="SignalP"/>
    </source>
</evidence>
<keyword evidence="5" id="KW-0998">Cell outer membrane</keyword>
<proteinExistence type="inferred from homology"/>
<dbReference type="EMBL" id="MDTU01000001">
    <property type="protein sequence ID" value="ODN41991.1"/>
    <property type="molecule type" value="Genomic_DNA"/>
</dbReference>
<evidence type="ECO:0000256" key="1">
    <source>
        <dbReference type="ARBA" id="ARBA00004442"/>
    </source>
</evidence>
<evidence type="ECO:0000313" key="8">
    <source>
        <dbReference type="Proteomes" id="UP000094329"/>
    </source>
</evidence>
<dbReference type="PANTHER" id="PTHR38776:SF1">
    <property type="entry name" value="MLTA-INTERACTING PROTEIN-RELATED"/>
    <property type="match status" value="1"/>
</dbReference>
<protein>
    <recommendedName>
        <fullName evidence="9">Structural protein MipA</fullName>
    </recommendedName>
</protein>
<comment type="subcellular location">
    <subcellularLocation>
        <location evidence="1">Cell outer membrane</location>
    </subcellularLocation>
</comment>
<evidence type="ECO:0000256" key="5">
    <source>
        <dbReference type="ARBA" id="ARBA00023237"/>
    </source>
</evidence>
<evidence type="ECO:0000313" key="7">
    <source>
        <dbReference type="EMBL" id="ODN41991.1"/>
    </source>
</evidence>
<dbReference type="InterPro" id="IPR010583">
    <property type="entry name" value="MipA"/>
</dbReference>
<comment type="caution">
    <text evidence="7">The sequence shown here is derived from an EMBL/GenBank/DDBJ whole genome shotgun (WGS) entry which is preliminary data.</text>
</comment>
<accession>A0ABX3A2Y5</accession>
<evidence type="ECO:0008006" key="9">
    <source>
        <dbReference type="Google" id="ProtNLM"/>
    </source>
</evidence>
<feature type="chain" id="PRO_5045107381" description="Structural protein MipA" evidence="6">
    <location>
        <begin position="22"/>
        <end position="274"/>
    </location>
</feature>
<evidence type="ECO:0000256" key="3">
    <source>
        <dbReference type="ARBA" id="ARBA00022729"/>
    </source>
</evidence>
<keyword evidence="3 6" id="KW-0732">Signal</keyword>
<gene>
    <name evidence="7" type="ORF">BGC07_02235</name>
</gene>
<evidence type="ECO:0000256" key="4">
    <source>
        <dbReference type="ARBA" id="ARBA00023136"/>
    </source>
</evidence>
<comment type="similarity">
    <text evidence="2">Belongs to the MipA/OmpV family.</text>
</comment>
<dbReference type="Pfam" id="PF06629">
    <property type="entry name" value="MipA"/>
    <property type="match status" value="1"/>
</dbReference>
<name>A0ABX3A2Y5_9GAMM</name>
<keyword evidence="8" id="KW-1185">Reference proteome</keyword>
<dbReference type="Proteomes" id="UP000094329">
    <property type="component" value="Unassembled WGS sequence"/>
</dbReference>
<organism evidence="7 8">
    <name type="scientific">Piscirickettsia litoralis</name>
    <dbReference type="NCBI Taxonomy" id="1891921"/>
    <lineage>
        <taxon>Bacteria</taxon>
        <taxon>Pseudomonadati</taxon>
        <taxon>Pseudomonadota</taxon>
        <taxon>Gammaproteobacteria</taxon>
        <taxon>Thiotrichales</taxon>
        <taxon>Piscirickettsiaceae</taxon>
        <taxon>Piscirickettsia</taxon>
    </lineage>
</organism>
<feature type="signal peptide" evidence="6">
    <location>
        <begin position="1"/>
        <end position="21"/>
    </location>
</feature>
<dbReference type="PANTHER" id="PTHR38776">
    <property type="entry name" value="MLTA-INTERACTING PROTEIN-RELATED"/>
    <property type="match status" value="1"/>
</dbReference>
<keyword evidence="4" id="KW-0472">Membrane</keyword>
<sequence>MKRLAWVATIACLSISNTASALLATAETRIKPPSASAREYALSLGVGTSPEYSGSKNYKIIPLGSFSLKHGDYRIDLNGLNWTANVVPSKIINLGPSLRYSMGRGNDTGNQQVDKLSEVDKGLFAGFYLSYSFYKVVIPYDKLSLRTNVLKDINGNNQGYTVNFGVNYSTPLSKRVFIISGLSATYASSDYMQSFYGISAADSVNSGISQYDAKPGIKDAGVFLMTNYILNKSWSTYILAKYTRLLDDAKDSSIVRETGTANQWFGGVAFSYRF</sequence>